<reference evidence="4" key="1">
    <citation type="submission" date="2023-12" db="EMBL/GenBank/DDBJ databases">
        <title>Fervidustalea candida gen. nov., sp. nov., a novel member of the family Paenibacillaceae isolated from a geothermal area.</title>
        <authorList>
            <person name="Li W.-J."/>
            <person name="Jiao J.-Y."/>
            <person name="Chen Y."/>
        </authorList>
    </citation>
    <scope>NUCLEOTIDE SEQUENCE</scope>
    <source>
        <strain evidence="4">SYSU GA230002</strain>
    </source>
</reference>
<gene>
    <name evidence="4" type="ORF">VF724_01180</name>
</gene>
<dbReference type="Gene3D" id="3.40.50.150">
    <property type="entry name" value="Vaccinia Virus protein VP39"/>
    <property type="match status" value="1"/>
</dbReference>
<protein>
    <submittedName>
        <fullName evidence="4">O-methyltransferase</fullName>
        <ecNumber evidence="4">2.1.1.-</ecNumber>
    </submittedName>
</protein>
<name>A0ABU5ZCN5_9BACL</name>
<evidence type="ECO:0000256" key="2">
    <source>
        <dbReference type="ARBA" id="ARBA00022679"/>
    </source>
</evidence>
<keyword evidence="3" id="KW-0949">S-adenosyl-L-methionine</keyword>
<keyword evidence="2 4" id="KW-0808">Transferase</keyword>
<dbReference type="EMBL" id="JAYJLD010000001">
    <property type="protein sequence ID" value="MEB3100270.1"/>
    <property type="molecule type" value="Genomic_DNA"/>
</dbReference>
<evidence type="ECO:0000256" key="3">
    <source>
        <dbReference type="ARBA" id="ARBA00022691"/>
    </source>
</evidence>
<comment type="caution">
    <text evidence="4">The sequence shown here is derived from an EMBL/GenBank/DDBJ whole genome shotgun (WGS) entry which is preliminary data.</text>
</comment>
<dbReference type="InterPro" id="IPR002935">
    <property type="entry name" value="SAM_O-MeTrfase"/>
</dbReference>
<evidence type="ECO:0000313" key="5">
    <source>
        <dbReference type="Proteomes" id="UP001310386"/>
    </source>
</evidence>
<keyword evidence="1 4" id="KW-0489">Methyltransferase</keyword>
<sequence>MPQSAEEYVQSLYPEDADLQMVMKGIEASAMPQISIEPVYGRLLTMLTAIAGAKRALEIGALGGYSGICIARGLREGGKLISLELKQEFAEVAKRHMQKAGFGELVEYRIGEALDQLQLLEEEGQRFDLVFIDADKGNYPRYLEWAIRLANPGAVIIGDNAMLHGKTMDPGRNSPSAIAMRKFNKQIAGDPRLESTILPAYDGLAIARVK</sequence>
<proteinExistence type="predicted"/>
<dbReference type="Pfam" id="PF01596">
    <property type="entry name" value="Methyltransf_3"/>
    <property type="match status" value="1"/>
</dbReference>
<dbReference type="PROSITE" id="PS51682">
    <property type="entry name" value="SAM_OMT_I"/>
    <property type="match status" value="1"/>
</dbReference>
<dbReference type="PANTHER" id="PTHR10509:SF14">
    <property type="entry name" value="CAFFEOYL-COA O-METHYLTRANSFERASE 3-RELATED"/>
    <property type="match status" value="1"/>
</dbReference>
<dbReference type="EC" id="2.1.1.-" evidence="4"/>
<dbReference type="InterPro" id="IPR050362">
    <property type="entry name" value="Cation-dep_OMT"/>
</dbReference>
<dbReference type="Proteomes" id="UP001310386">
    <property type="component" value="Unassembled WGS sequence"/>
</dbReference>
<dbReference type="GO" id="GO:0008168">
    <property type="term" value="F:methyltransferase activity"/>
    <property type="evidence" value="ECO:0007669"/>
    <property type="project" value="UniProtKB-KW"/>
</dbReference>
<keyword evidence="5" id="KW-1185">Reference proteome</keyword>
<accession>A0ABU5ZCN5</accession>
<organism evidence="4 5">
    <name type="scientific">Ferviditalea candida</name>
    <dbReference type="NCBI Taxonomy" id="3108399"/>
    <lineage>
        <taxon>Bacteria</taxon>
        <taxon>Bacillati</taxon>
        <taxon>Bacillota</taxon>
        <taxon>Bacilli</taxon>
        <taxon>Bacillales</taxon>
        <taxon>Paenibacillaceae</taxon>
        <taxon>Ferviditalea</taxon>
    </lineage>
</organism>
<evidence type="ECO:0000256" key="1">
    <source>
        <dbReference type="ARBA" id="ARBA00022603"/>
    </source>
</evidence>
<evidence type="ECO:0000313" key="4">
    <source>
        <dbReference type="EMBL" id="MEB3100270.1"/>
    </source>
</evidence>
<dbReference type="GO" id="GO:0032259">
    <property type="term" value="P:methylation"/>
    <property type="evidence" value="ECO:0007669"/>
    <property type="project" value="UniProtKB-KW"/>
</dbReference>
<dbReference type="PANTHER" id="PTHR10509">
    <property type="entry name" value="O-METHYLTRANSFERASE-RELATED"/>
    <property type="match status" value="1"/>
</dbReference>
<dbReference type="InterPro" id="IPR029063">
    <property type="entry name" value="SAM-dependent_MTases_sf"/>
</dbReference>
<dbReference type="SUPFAM" id="SSF53335">
    <property type="entry name" value="S-adenosyl-L-methionine-dependent methyltransferases"/>
    <property type="match status" value="1"/>
</dbReference>